<sequence length="361" mass="38910">MEVATDAVRLVDHHAHGALRAAPKRRSAFEAMLGGSPLDSQLGFSVRRWCAPALGLDEHATAEEYWSARSTLGEPEVNRRLLGAAAVSTYLLDTGYDVGSVLAPAEHAAASGAAVHEVVRLESLAAYLLRRTDDPVAFVTAFPAALHAATRDAKATVGALAHRAGFDLDPGRPSEDAVRQAADRMLQAGEEQVTDPVLERHLLWCAIDLGLPVQVQCGHGDADLDLPYANPLLLSGWLRATEASGVPVVLLHGYPFHREAGYLARVFVHVHVDVGAGLAQVGSQARQVVAESLELAPFTKQLYSSDAWGPAELHLLGALRWRRAMAQVLGAWVGEDEWSADDALRVLHLIGHENAERLYRL</sequence>
<reference evidence="2 3" key="1">
    <citation type="submission" date="2020-07" db="EMBL/GenBank/DDBJ databases">
        <title>Sequencing the genomes of 1000 actinobacteria strains.</title>
        <authorList>
            <person name="Klenk H.-P."/>
        </authorList>
    </citation>
    <scope>NUCLEOTIDE SEQUENCE [LARGE SCALE GENOMIC DNA]</scope>
    <source>
        <strain evidence="2 3">DSM 21349</strain>
    </source>
</reference>
<organism evidence="2 3">
    <name type="scientific">Nocardioides ginsengisegetis</name>
    <dbReference type="NCBI Taxonomy" id="661491"/>
    <lineage>
        <taxon>Bacteria</taxon>
        <taxon>Bacillati</taxon>
        <taxon>Actinomycetota</taxon>
        <taxon>Actinomycetes</taxon>
        <taxon>Propionibacteriales</taxon>
        <taxon>Nocardioidaceae</taxon>
        <taxon>Nocardioides</taxon>
    </lineage>
</organism>
<evidence type="ECO:0000313" key="2">
    <source>
        <dbReference type="EMBL" id="MBA8805269.1"/>
    </source>
</evidence>
<name>A0A7W3J358_9ACTN</name>
<proteinExistence type="predicted"/>
<protein>
    <recommendedName>
        <fullName evidence="1">Amidohydrolase-related domain-containing protein</fullName>
    </recommendedName>
</protein>
<accession>A0A7W3J358</accession>
<dbReference type="SUPFAM" id="SSF51556">
    <property type="entry name" value="Metallo-dependent hydrolases"/>
    <property type="match status" value="1"/>
</dbReference>
<feature type="domain" description="Amidohydrolase-related" evidence="1">
    <location>
        <begin position="125"/>
        <end position="361"/>
    </location>
</feature>
<comment type="caution">
    <text evidence="2">The sequence shown here is derived from an EMBL/GenBank/DDBJ whole genome shotgun (WGS) entry which is preliminary data.</text>
</comment>
<dbReference type="InterPro" id="IPR006680">
    <property type="entry name" value="Amidohydro-rel"/>
</dbReference>
<dbReference type="GO" id="GO:0016787">
    <property type="term" value="F:hydrolase activity"/>
    <property type="evidence" value="ECO:0007669"/>
    <property type="project" value="InterPro"/>
</dbReference>
<dbReference type="Pfam" id="PF04909">
    <property type="entry name" value="Amidohydro_2"/>
    <property type="match status" value="1"/>
</dbReference>
<dbReference type="Proteomes" id="UP000580910">
    <property type="component" value="Unassembled WGS sequence"/>
</dbReference>
<dbReference type="PANTHER" id="PTHR43383">
    <property type="entry name" value="NODULIN 6"/>
    <property type="match status" value="1"/>
</dbReference>
<gene>
    <name evidence="2" type="ORF">FB382_003560</name>
</gene>
<dbReference type="EMBL" id="JACGXA010000001">
    <property type="protein sequence ID" value="MBA8805269.1"/>
    <property type="molecule type" value="Genomic_DNA"/>
</dbReference>
<keyword evidence="3" id="KW-1185">Reference proteome</keyword>
<dbReference type="Gene3D" id="3.20.20.140">
    <property type="entry name" value="Metal-dependent hydrolases"/>
    <property type="match status" value="1"/>
</dbReference>
<dbReference type="RefSeq" id="WP_182541036.1">
    <property type="nucleotide sequence ID" value="NZ_JACGXA010000001.1"/>
</dbReference>
<dbReference type="AlphaFoldDB" id="A0A7W3J358"/>
<dbReference type="PANTHER" id="PTHR43383:SF2">
    <property type="entry name" value="AMIDOHYDROLASE 2 FAMILY PROTEIN"/>
    <property type="match status" value="1"/>
</dbReference>
<evidence type="ECO:0000313" key="3">
    <source>
        <dbReference type="Proteomes" id="UP000580910"/>
    </source>
</evidence>
<dbReference type="InterPro" id="IPR032466">
    <property type="entry name" value="Metal_Hydrolase"/>
</dbReference>
<evidence type="ECO:0000259" key="1">
    <source>
        <dbReference type="Pfam" id="PF04909"/>
    </source>
</evidence>